<feature type="transmembrane region" description="Helical" evidence="7">
    <location>
        <begin position="312"/>
        <end position="331"/>
    </location>
</feature>
<dbReference type="AlphaFoldDB" id="A0A1M7XYX9"/>
<comment type="subcellular location">
    <subcellularLocation>
        <location evidence="1">Cell membrane</location>
        <topology evidence="1">Multi-pass membrane protein</topology>
    </subcellularLocation>
</comment>
<feature type="domain" description="Acyltransferase 3" evidence="8">
    <location>
        <begin position="14"/>
        <end position="329"/>
    </location>
</feature>
<evidence type="ECO:0000256" key="6">
    <source>
        <dbReference type="ARBA" id="ARBA00023136"/>
    </source>
</evidence>
<evidence type="ECO:0000313" key="9">
    <source>
        <dbReference type="EMBL" id="SHO44342.1"/>
    </source>
</evidence>
<evidence type="ECO:0000256" key="2">
    <source>
        <dbReference type="ARBA" id="ARBA00007400"/>
    </source>
</evidence>
<feature type="transmembrane region" description="Helical" evidence="7">
    <location>
        <begin position="21"/>
        <end position="41"/>
    </location>
</feature>
<keyword evidence="10" id="KW-1185">Reference proteome</keyword>
<gene>
    <name evidence="9" type="ORF">SAMN02745217_00559</name>
</gene>
<feature type="transmembrane region" description="Helical" evidence="7">
    <location>
        <begin position="278"/>
        <end position="297"/>
    </location>
</feature>
<dbReference type="GO" id="GO:0009246">
    <property type="term" value="P:enterobacterial common antigen biosynthetic process"/>
    <property type="evidence" value="ECO:0007669"/>
    <property type="project" value="TreeGrafter"/>
</dbReference>
<proteinExistence type="inferred from homology"/>
<comment type="similarity">
    <text evidence="2">Belongs to the acyltransferase 3 family.</text>
</comment>
<feature type="transmembrane region" description="Helical" evidence="7">
    <location>
        <begin position="126"/>
        <end position="147"/>
    </location>
</feature>
<evidence type="ECO:0000256" key="5">
    <source>
        <dbReference type="ARBA" id="ARBA00022989"/>
    </source>
</evidence>
<name>A0A1M7XYX9_9FIRM</name>
<keyword evidence="5 7" id="KW-1133">Transmembrane helix</keyword>
<accession>A0A1M7XYX9</accession>
<feature type="transmembrane region" description="Helical" evidence="7">
    <location>
        <begin position="159"/>
        <end position="180"/>
    </location>
</feature>
<dbReference type="InterPro" id="IPR002656">
    <property type="entry name" value="Acyl_transf_3_dom"/>
</dbReference>
<feature type="transmembrane region" description="Helical" evidence="7">
    <location>
        <begin position="86"/>
        <end position="106"/>
    </location>
</feature>
<evidence type="ECO:0000256" key="1">
    <source>
        <dbReference type="ARBA" id="ARBA00004651"/>
    </source>
</evidence>
<sequence>MKENTNMKETNKYPDIDIFRLLAAFLVIAIHTSPLASYSLYGDFLLTRIAGRIAVPFFFMVSGFFLYSGQEKNPDRLISFVKKTAVLYGISILLYLPVNWYTGYFTDKHLIFKVLKDIFIDGTMYHLWYLPAAITGSIISFACLKFFGMRKAFILTSLLYLIGLMGDSYYGIISGLPVIGSFYKGLFQIMDYTRNGFFFAPLFFLLGTAFKKYKNLAVKGGKWMFLGSLLMMAVEGTLLRRAGVMRHDSMYLILPAVMFFLFLALLKRRGKEYRSFREISMAVYIIHPLVIIGIRGVSKVLGIQKFTVNNSIIHFLLVAAGSFLFGGIYYLSVKYKTFHTLI</sequence>
<dbReference type="STRING" id="1121345.SAMN02745217_00559"/>
<dbReference type="GO" id="GO:0016413">
    <property type="term" value="F:O-acetyltransferase activity"/>
    <property type="evidence" value="ECO:0007669"/>
    <property type="project" value="TreeGrafter"/>
</dbReference>
<dbReference type="Pfam" id="PF01757">
    <property type="entry name" value="Acyl_transf_3"/>
    <property type="match status" value="1"/>
</dbReference>
<evidence type="ECO:0000256" key="4">
    <source>
        <dbReference type="ARBA" id="ARBA00022692"/>
    </source>
</evidence>
<evidence type="ECO:0000256" key="3">
    <source>
        <dbReference type="ARBA" id="ARBA00022475"/>
    </source>
</evidence>
<evidence type="ECO:0000259" key="8">
    <source>
        <dbReference type="Pfam" id="PF01757"/>
    </source>
</evidence>
<dbReference type="GO" id="GO:0005886">
    <property type="term" value="C:plasma membrane"/>
    <property type="evidence" value="ECO:0007669"/>
    <property type="project" value="UniProtKB-SubCell"/>
</dbReference>
<dbReference type="PANTHER" id="PTHR40074:SF2">
    <property type="entry name" value="O-ACETYLTRANSFERASE WECH"/>
    <property type="match status" value="1"/>
</dbReference>
<evidence type="ECO:0000313" key="10">
    <source>
        <dbReference type="Proteomes" id="UP000184612"/>
    </source>
</evidence>
<dbReference type="PANTHER" id="PTHR40074">
    <property type="entry name" value="O-ACETYLTRANSFERASE WECH"/>
    <property type="match status" value="1"/>
</dbReference>
<keyword evidence="3" id="KW-1003">Cell membrane</keyword>
<keyword evidence="9" id="KW-0012">Acyltransferase</keyword>
<feature type="transmembrane region" description="Helical" evidence="7">
    <location>
        <begin position="223"/>
        <end position="243"/>
    </location>
</feature>
<dbReference type="Proteomes" id="UP000184612">
    <property type="component" value="Unassembled WGS sequence"/>
</dbReference>
<evidence type="ECO:0000256" key="7">
    <source>
        <dbReference type="SAM" id="Phobius"/>
    </source>
</evidence>
<keyword evidence="9" id="KW-0808">Transferase</keyword>
<protein>
    <submittedName>
        <fullName evidence="9">Surface polysaccharide O-acyltransferase, integral membrane enzyme</fullName>
    </submittedName>
</protein>
<keyword evidence="4 7" id="KW-0812">Transmembrane</keyword>
<reference evidence="9 10" key="1">
    <citation type="submission" date="2016-12" db="EMBL/GenBank/DDBJ databases">
        <authorList>
            <person name="Song W.-J."/>
            <person name="Kurnit D.M."/>
        </authorList>
    </citation>
    <scope>NUCLEOTIDE SEQUENCE [LARGE SCALE GENOMIC DNA]</scope>
    <source>
        <strain evidence="9 10">DSM 12503</strain>
    </source>
</reference>
<feature type="transmembrane region" description="Helical" evidence="7">
    <location>
        <begin position="249"/>
        <end position="266"/>
    </location>
</feature>
<dbReference type="EMBL" id="FRFD01000003">
    <property type="protein sequence ID" value="SHO44342.1"/>
    <property type="molecule type" value="Genomic_DNA"/>
</dbReference>
<feature type="transmembrane region" description="Helical" evidence="7">
    <location>
        <begin position="192"/>
        <end position="211"/>
    </location>
</feature>
<keyword evidence="6 7" id="KW-0472">Membrane</keyword>
<feature type="transmembrane region" description="Helical" evidence="7">
    <location>
        <begin position="47"/>
        <end position="66"/>
    </location>
</feature>
<organism evidence="9 10">
    <name type="scientific">Anaerocolumna xylanovorans DSM 12503</name>
    <dbReference type="NCBI Taxonomy" id="1121345"/>
    <lineage>
        <taxon>Bacteria</taxon>
        <taxon>Bacillati</taxon>
        <taxon>Bacillota</taxon>
        <taxon>Clostridia</taxon>
        <taxon>Lachnospirales</taxon>
        <taxon>Lachnospiraceae</taxon>
        <taxon>Anaerocolumna</taxon>
    </lineage>
</organism>